<dbReference type="AlphaFoldDB" id="A0A4R1CGG9"/>
<evidence type="ECO:0000313" key="5">
    <source>
        <dbReference type="Proteomes" id="UP000295453"/>
    </source>
</evidence>
<feature type="domain" description="STAS" evidence="3">
    <location>
        <begin position="5"/>
        <end position="110"/>
    </location>
</feature>
<dbReference type="Gene3D" id="3.30.750.24">
    <property type="entry name" value="STAS domain"/>
    <property type="match status" value="1"/>
</dbReference>
<accession>A0A4R1CGG9</accession>
<dbReference type="GO" id="GO:0043856">
    <property type="term" value="F:anti-sigma factor antagonist activity"/>
    <property type="evidence" value="ECO:0007669"/>
    <property type="project" value="InterPro"/>
</dbReference>
<gene>
    <name evidence="4" type="ORF">EPD65_05025</name>
</gene>
<evidence type="ECO:0000313" key="4">
    <source>
        <dbReference type="EMBL" id="TCJ30249.1"/>
    </source>
</evidence>
<evidence type="ECO:0000256" key="1">
    <source>
        <dbReference type="ARBA" id="ARBA00009013"/>
    </source>
</evidence>
<dbReference type="EMBL" id="SJZJ01000005">
    <property type="protein sequence ID" value="TCJ30249.1"/>
    <property type="molecule type" value="Genomic_DNA"/>
</dbReference>
<dbReference type="SUPFAM" id="SSF52091">
    <property type="entry name" value="SpoIIaa-like"/>
    <property type="match status" value="1"/>
</dbReference>
<dbReference type="InterPro" id="IPR003658">
    <property type="entry name" value="Anti-sigma_ant"/>
</dbReference>
<comment type="caution">
    <text evidence="4">The sequence shown here is derived from an EMBL/GenBank/DDBJ whole genome shotgun (WGS) entry which is preliminary data.</text>
</comment>
<organism evidence="4 5">
    <name type="scientific">Nocardioides jejuensis</name>
    <dbReference type="NCBI Taxonomy" id="2502782"/>
    <lineage>
        <taxon>Bacteria</taxon>
        <taxon>Bacillati</taxon>
        <taxon>Actinomycetota</taxon>
        <taxon>Actinomycetes</taxon>
        <taxon>Propionibacteriales</taxon>
        <taxon>Nocardioidaceae</taxon>
        <taxon>Nocardioides</taxon>
    </lineage>
</organism>
<dbReference type="OrthoDB" id="4870156at2"/>
<name>A0A4R1CGG9_9ACTN</name>
<comment type="similarity">
    <text evidence="1 2">Belongs to the anti-sigma-factor antagonist family.</text>
</comment>
<dbReference type="PROSITE" id="PS50801">
    <property type="entry name" value="STAS"/>
    <property type="match status" value="1"/>
</dbReference>
<protein>
    <recommendedName>
        <fullName evidence="2">Anti-sigma factor antagonist</fullName>
    </recommendedName>
</protein>
<sequence>MSGLVDVVAADREDVRIARVSGEIDLSNARAVLEAIGDAVRSGATSIVVDLSGVTFLDSSGIAMLFRLQQRIAYSRQELRLVVPRGSTVRRVLELARVPDLIPIQDTLDG</sequence>
<dbReference type="InterPro" id="IPR002645">
    <property type="entry name" value="STAS_dom"/>
</dbReference>
<dbReference type="NCBIfam" id="TIGR00377">
    <property type="entry name" value="ant_ant_sig"/>
    <property type="match status" value="1"/>
</dbReference>
<dbReference type="Proteomes" id="UP000295453">
    <property type="component" value="Unassembled WGS sequence"/>
</dbReference>
<evidence type="ECO:0000256" key="2">
    <source>
        <dbReference type="RuleBase" id="RU003749"/>
    </source>
</evidence>
<proteinExistence type="inferred from homology"/>
<reference evidence="4 5" key="1">
    <citation type="submission" date="2019-03" db="EMBL/GenBank/DDBJ databases">
        <authorList>
            <person name="Kim M.K.M."/>
        </authorList>
    </citation>
    <scope>NUCLEOTIDE SEQUENCE [LARGE SCALE GENOMIC DNA]</scope>
    <source>
        <strain evidence="4 5">18JY15-6</strain>
    </source>
</reference>
<dbReference type="PANTHER" id="PTHR33495:SF2">
    <property type="entry name" value="ANTI-SIGMA FACTOR ANTAGONIST TM_1081-RELATED"/>
    <property type="match status" value="1"/>
</dbReference>
<evidence type="ECO:0000259" key="3">
    <source>
        <dbReference type="PROSITE" id="PS50801"/>
    </source>
</evidence>
<dbReference type="Pfam" id="PF01740">
    <property type="entry name" value="STAS"/>
    <property type="match status" value="1"/>
</dbReference>
<dbReference type="CDD" id="cd07043">
    <property type="entry name" value="STAS_anti-anti-sigma_factors"/>
    <property type="match status" value="1"/>
</dbReference>
<keyword evidence="5" id="KW-1185">Reference proteome</keyword>
<dbReference type="PANTHER" id="PTHR33495">
    <property type="entry name" value="ANTI-SIGMA FACTOR ANTAGONIST TM_1081-RELATED-RELATED"/>
    <property type="match status" value="1"/>
</dbReference>
<dbReference type="InterPro" id="IPR036513">
    <property type="entry name" value="STAS_dom_sf"/>
</dbReference>